<evidence type="ECO:0000256" key="1">
    <source>
        <dbReference type="SAM" id="MobiDB-lite"/>
    </source>
</evidence>
<feature type="compositionally biased region" description="Low complexity" evidence="1">
    <location>
        <begin position="32"/>
        <end position="41"/>
    </location>
</feature>
<proteinExistence type="predicted"/>
<keyword evidence="3" id="KW-1185">Reference proteome</keyword>
<evidence type="ECO:0000313" key="3">
    <source>
        <dbReference type="Proteomes" id="UP000649617"/>
    </source>
</evidence>
<protein>
    <submittedName>
        <fullName evidence="2">Uncharacterized protein</fullName>
    </submittedName>
</protein>
<comment type="caution">
    <text evidence="2">The sequence shown here is derived from an EMBL/GenBank/DDBJ whole genome shotgun (WGS) entry which is preliminary data.</text>
</comment>
<organism evidence="2 3">
    <name type="scientific">Symbiodinium pilosum</name>
    <name type="common">Dinoflagellate</name>
    <dbReference type="NCBI Taxonomy" id="2952"/>
    <lineage>
        <taxon>Eukaryota</taxon>
        <taxon>Sar</taxon>
        <taxon>Alveolata</taxon>
        <taxon>Dinophyceae</taxon>
        <taxon>Suessiales</taxon>
        <taxon>Symbiodiniaceae</taxon>
        <taxon>Symbiodinium</taxon>
    </lineage>
</organism>
<name>A0A812JZU1_SYMPI</name>
<dbReference type="AlphaFoldDB" id="A0A812JZU1"/>
<sequence>MWSACVSPEARRSKQRREAGYFRSSGSGGSEGSANTAGAGTEVLPPLRKPYVLELFCGTAGVSAAMQKRGCDVLGMDHKLKPRCMKASAVRVDLRDPVQQDMVMREVARAEAVWVAKAQSRFGLKHTRVGFRTSVELIRNASQAANDLYAFAARVFEFCAANRKVCVIENPTGSLMWLTPWMQRISNLGIFHRTQNCMYGGARDKRTALFSTHELPSMHLLCDQSHRHAPWGKVRVNGRWQFSTSSEAEYPAPFCAAVAADVCAILVQGGWGMESKPISHSALAAQAVQRQARREAACVGPPEFLSRVTVCIDLEMPVPDPMPESAPDCLLGVPVGSKLLLSRKIMKGDCLVREVTYGIFRTPDEFVKEAMKVRHPFDAPSALDDSNIQAMANILSAGVEATKIFRRQRIEYYRSRAAALQQEEEKLKSTMDPEVRRIVSSKHITLFDEMLRDAGIQDPSLVEDLKQGFRLTGELKPSGLFPRQFKPASLSTEDLKATAKWSKHLAANSCRRAAGDVDVARKVWAETLEQVEKKWLKGPMTWEQVDRRFRGVWLASKRFGVVQGEKTRSVDDLSEFLVNSSVTETERVILDGVDHIAATARFFIGAADSCKGTFCLPALGSGTVTGYLHDSFRAGVRGFKGRALDLKAAYKQLARRPADSWATILAVCNPEDDGVHYFEAVALPFGGKSSVTGFNRMARSLKLIMSRLMWLVNTSYYDDFCQVECDELAESASETAEQVLGLLGWEISRGDKLKPFARSFDILGVTISFARASEGLVEVSNRAGRIDDLVALLDDIASQKRLCKDKLASFKGRLLFATNHVFGRCAQVCTQLIGQALRAHDGASVFQEVVKAAKEALHMLRQSGPRQITAWGGEPPVLIFSDGACEDEGRLVTHGAVMFDLATGCQEFFGNRVPGWLVTKWRRTGLKQLIFFAEILPVLVAKLTWKHVINRRLCFFYLDNEAARSCLIRSFSPVCDATDLLVSVAKADLQSHAMSWYSRVPSKSNVSDDASRLQFGRYLHMFRKVDPVYEGIR</sequence>
<accession>A0A812JZU1</accession>
<feature type="compositionally biased region" description="Basic and acidic residues" evidence="1">
    <location>
        <begin position="9"/>
        <end position="20"/>
    </location>
</feature>
<dbReference type="EMBL" id="CAJNIZ010003013">
    <property type="protein sequence ID" value="CAE7217500.1"/>
    <property type="molecule type" value="Genomic_DNA"/>
</dbReference>
<gene>
    <name evidence="2" type="ORF">SPIL2461_LOCUS2693</name>
</gene>
<reference evidence="2" key="1">
    <citation type="submission" date="2021-02" db="EMBL/GenBank/DDBJ databases">
        <authorList>
            <person name="Dougan E. K."/>
            <person name="Rhodes N."/>
            <person name="Thang M."/>
            <person name="Chan C."/>
        </authorList>
    </citation>
    <scope>NUCLEOTIDE SEQUENCE</scope>
</reference>
<feature type="region of interest" description="Disordered" evidence="1">
    <location>
        <begin position="1"/>
        <end position="41"/>
    </location>
</feature>
<dbReference type="OrthoDB" id="423494at2759"/>
<evidence type="ECO:0000313" key="2">
    <source>
        <dbReference type="EMBL" id="CAE7217500.1"/>
    </source>
</evidence>
<dbReference type="Proteomes" id="UP000649617">
    <property type="component" value="Unassembled WGS sequence"/>
</dbReference>